<organism evidence="6 7">
    <name type="scientific">Actinophytocola xinjiangensis</name>
    <dbReference type="NCBI Taxonomy" id="485602"/>
    <lineage>
        <taxon>Bacteria</taxon>
        <taxon>Bacillati</taxon>
        <taxon>Actinomycetota</taxon>
        <taxon>Actinomycetes</taxon>
        <taxon>Pseudonocardiales</taxon>
        <taxon>Pseudonocardiaceae</taxon>
    </lineage>
</organism>
<keyword evidence="4" id="KW-0067">ATP-binding</keyword>
<dbReference type="InterPro" id="IPR013563">
    <property type="entry name" value="Oligopep_ABC_C"/>
</dbReference>
<dbReference type="SMART" id="SM00382">
    <property type="entry name" value="AAA"/>
    <property type="match status" value="1"/>
</dbReference>
<dbReference type="EMBL" id="MSIF01000001">
    <property type="protein sequence ID" value="OLF14498.1"/>
    <property type="molecule type" value="Genomic_DNA"/>
</dbReference>
<dbReference type="Gene3D" id="3.40.50.300">
    <property type="entry name" value="P-loop containing nucleotide triphosphate hydrolases"/>
    <property type="match status" value="1"/>
</dbReference>
<dbReference type="RefSeq" id="WP_075131444.1">
    <property type="nucleotide sequence ID" value="NZ_MSIF01000001.1"/>
</dbReference>
<evidence type="ECO:0000256" key="1">
    <source>
        <dbReference type="ARBA" id="ARBA00005417"/>
    </source>
</evidence>
<dbReference type="Pfam" id="PF08352">
    <property type="entry name" value="oligo_HPY"/>
    <property type="match status" value="1"/>
</dbReference>
<dbReference type="GO" id="GO:0015833">
    <property type="term" value="P:peptide transport"/>
    <property type="evidence" value="ECO:0007669"/>
    <property type="project" value="InterPro"/>
</dbReference>
<proteinExistence type="inferred from homology"/>
<reference evidence="6 7" key="1">
    <citation type="submission" date="2016-12" db="EMBL/GenBank/DDBJ databases">
        <title>The draft genome sequence of Actinophytocola xinjiangensis.</title>
        <authorList>
            <person name="Wang W."/>
            <person name="Yuan L."/>
        </authorList>
    </citation>
    <scope>NUCLEOTIDE SEQUENCE [LARGE SCALE GENOMIC DNA]</scope>
    <source>
        <strain evidence="6 7">CGMCC 4.4663</strain>
    </source>
</reference>
<dbReference type="InterPro" id="IPR003593">
    <property type="entry name" value="AAA+_ATPase"/>
</dbReference>
<dbReference type="SUPFAM" id="SSF52540">
    <property type="entry name" value="P-loop containing nucleoside triphosphate hydrolases"/>
    <property type="match status" value="1"/>
</dbReference>
<evidence type="ECO:0000313" key="7">
    <source>
        <dbReference type="Proteomes" id="UP000185696"/>
    </source>
</evidence>
<accession>A0A7Z1B138</accession>
<evidence type="ECO:0000256" key="2">
    <source>
        <dbReference type="ARBA" id="ARBA00022448"/>
    </source>
</evidence>
<dbReference type="Proteomes" id="UP000185696">
    <property type="component" value="Unassembled WGS sequence"/>
</dbReference>
<sequence length="292" mass="32461">MNPPVDPLLSVEDVHVRFARRRRGFWRPRTWHTALSEVSLTIGAGQTVGLVGESGSGKSTLARVVLGLQPRDQGQVRLRGEEVDLTRPDTTRAFRRAVQAVFQDPYGSLNPTMTVATILDEPMRIAGELSTRDRQDRVRELAELVGLTADQLDRYPYQFSGGQRQRIAIARALAPAPDLVVLDEPVSALDVSIQSQVIDLLERIQATTGVSYLFIAHDLAVVRHISHRIAVMYRGRIVEEGKADQVCDEPSHPYTRLLLASALDADPTTSARRRERRRGLARAFADEFGAHT</sequence>
<dbReference type="InterPro" id="IPR017871">
    <property type="entry name" value="ABC_transporter-like_CS"/>
</dbReference>
<evidence type="ECO:0000259" key="5">
    <source>
        <dbReference type="PROSITE" id="PS50893"/>
    </source>
</evidence>
<dbReference type="InterPro" id="IPR050319">
    <property type="entry name" value="ABC_transp_ATP-bind"/>
</dbReference>
<feature type="domain" description="ABC transporter" evidence="5">
    <location>
        <begin position="9"/>
        <end position="259"/>
    </location>
</feature>
<dbReference type="InterPro" id="IPR027417">
    <property type="entry name" value="P-loop_NTPase"/>
</dbReference>
<dbReference type="OrthoDB" id="5170605at2"/>
<evidence type="ECO:0000256" key="4">
    <source>
        <dbReference type="ARBA" id="ARBA00022840"/>
    </source>
</evidence>
<dbReference type="CDD" id="cd03257">
    <property type="entry name" value="ABC_NikE_OppD_transporters"/>
    <property type="match status" value="1"/>
</dbReference>
<comment type="similarity">
    <text evidence="1">Belongs to the ABC transporter superfamily.</text>
</comment>
<gene>
    <name evidence="6" type="ORF">BLA60_01705</name>
</gene>
<dbReference type="GO" id="GO:0055085">
    <property type="term" value="P:transmembrane transport"/>
    <property type="evidence" value="ECO:0007669"/>
    <property type="project" value="UniProtKB-ARBA"/>
</dbReference>
<dbReference type="PANTHER" id="PTHR43776:SF7">
    <property type="entry name" value="D,D-DIPEPTIDE TRANSPORT ATP-BINDING PROTEIN DDPF-RELATED"/>
    <property type="match status" value="1"/>
</dbReference>
<name>A0A7Z1B138_9PSEU</name>
<keyword evidence="7" id="KW-1185">Reference proteome</keyword>
<dbReference type="PROSITE" id="PS50893">
    <property type="entry name" value="ABC_TRANSPORTER_2"/>
    <property type="match status" value="1"/>
</dbReference>
<dbReference type="GO" id="GO:0016887">
    <property type="term" value="F:ATP hydrolysis activity"/>
    <property type="evidence" value="ECO:0007669"/>
    <property type="project" value="InterPro"/>
</dbReference>
<dbReference type="InterPro" id="IPR003439">
    <property type="entry name" value="ABC_transporter-like_ATP-bd"/>
</dbReference>
<keyword evidence="3" id="KW-0547">Nucleotide-binding</keyword>
<comment type="caution">
    <text evidence="6">The sequence shown here is derived from an EMBL/GenBank/DDBJ whole genome shotgun (WGS) entry which is preliminary data.</text>
</comment>
<evidence type="ECO:0000256" key="3">
    <source>
        <dbReference type="ARBA" id="ARBA00022741"/>
    </source>
</evidence>
<evidence type="ECO:0000313" key="6">
    <source>
        <dbReference type="EMBL" id="OLF14498.1"/>
    </source>
</evidence>
<keyword evidence="2" id="KW-0813">Transport</keyword>
<dbReference type="PROSITE" id="PS00211">
    <property type="entry name" value="ABC_TRANSPORTER_1"/>
    <property type="match status" value="1"/>
</dbReference>
<protein>
    <recommendedName>
        <fullName evidence="5">ABC transporter domain-containing protein</fullName>
    </recommendedName>
</protein>
<dbReference type="GO" id="GO:0005524">
    <property type="term" value="F:ATP binding"/>
    <property type="evidence" value="ECO:0007669"/>
    <property type="project" value="UniProtKB-KW"/>
</dbReference>
<dbReference type="Pfam" id="PF00005">
    <property type="entry name" value="ABC_tran"/>
    <property type="match status" value="1"/>
</dbReference>
<dbReference type="PANTHER" id="PTHR43776">
    <property type="entry name" value="TRANSPORT ATP-BINDING PROTEIN"/>
    <property type="match status" value="1"/>
</dbReference>
<dbReference type="AlphaFoldDB" id="A0A7Z1B138"/>